<feature type="signal peptide" evidence="2">
    <location>
        <begin position="1"/>
        <end position="22"/>
    </location>
</feature>
<keyword evidence="4" id="KW-1185">Reference proteome</keyword>
<gene>
    <name evidence="3" type="ORF">DUPY_47560</name>
</gene>
<dbReference type="Proteomes" id="UP000175989">
    <property type="component" value="Unassembled WGS sequence"/>
</dbReference>
<accession>A0A1E7W967</accession>
<dbReference type="Pfam" id="PF01547">
    <property type="entry name" value="SBP_bac_1"/>
    <property type="match status" value="1"/>
</dbReference>
<dbReference type="GO" id="GO:0030288">
    <property type="term" value="C:outer membrane-bounded periplasmic space"/>
    <property type="evidence" value="ECO:0007669"/>
    <property type="project" value="TreeGrafter"/>
</dbReference>
<sequence length="363" mass="39843">MKLKTTIAACATLMLFATGALAQVPAGYPADYQKIIDGAKKEKKLVVYGATDSKATQPLIKDFSALYPGISVEYNDMNSTEVYNRFISEVAAGGNTADAVWSSAMDLQMRLASEGYALKYKSVESAKMPAWSIWEDQAYGTTFEPAAFVYNKRLIDAKDVPQTHADFVKLIQQPKFKDKVTTYDIEKSGLGFMLMAQDARVNPKFADLLGAFGVAKVRVQSSTGTMMERISSGENLIGYNVVGSYALVRAKTDPSIGVVMPKDYTLVLSRVLFINKGAKNPNAAKLWLDYMLSHRAQNIIANESKLFAIRDDVTGEATSAALIKQVGKDNVKPVPVHPSLMEYLAPAKRMAFLKQWKETAGKK</sequence>
<name>A0A1E7W967_9BURK</name>
<dbReference type="RefSeq" id="WP_070251645.1">
    <property type="nucleotide sequence ID" value="NZ_LROM01000143.1"/>
</dbReference>
<reference evidence="4" key="1">
    <citation type="journal article" date="2016" name="Front. Microbiol.">
        <title>Molecular Keys to the Janthinobacterium and Duganella spp. Interaction with the Plant Pathogen Fusarium graminearum.</title>
        <authorList>
            <person name="Haack F.S."/>
            <person name="Poehlein A."/>
            <person name="Kroger C."/>
            <person name="Voigt C.A."/>
            <person name="Piepenbring M."/>
            <person name="Bode H.B."/>
            <person name="Daniel R."/>
            <person name="Schafer W."/>
            <person name="Streit W.R."/>
        </authorList>
    </citation>
    <scope>NUCLEOTIDE SEQUENCE [LARGE SCALE GENOMIC DNA]</scope>
    <source>
        <strain evidence="4">T54</strain>
    </source>
</reference>
<proteinExistence type="predicted"/>
<feature type="chain" id="PRO_5009206616" evidence="2">
    <location>
        <begin position="23"/>
        <end position="363"/>
    </location>
</feature>
<dbReference type="SUPFAM" id="SSF53850">
    <property type="entry name" value="Periplasmic binding protein-like II"/>
    <property type="match status" value="1"/>
</dbReference>
<dbReference type="InterPro" id="IPR006059">
    <property type="entry name" value="SBP"/>
</dbReference>
<evidence type="ECO:0000313" key="3">
    <source>
        <dbReference type="EMBL" id="OEZ92914.1"/>
    </source>
</evidence>
<dbReference type="PANTHER" id="PTHR30006">
    <property type="entry name" value="THIAMINE-BINDING PERIPLASMIC PROTEIN-RELATED"/>
    <property type="match status" value="1"/>
</dbReference>
<evidence type="ECO:0000313" key="4">
    <source>
        <dbReference type="Proteomes" id="UP000175989"/>
    </source>
</evidence>
<dbReference type="AlphaFoldDB" id="A0A1E7W967"/>
<protein>
    <submittedName>
        <fullName evidence="3">Bacterial extracellular solute-binding protein</fullName>
    </submittedName>
</protein>
<dbReference type="PANTHER" id="PTHR30006:SF25">
    <property type="entry name" value="PHOSPHOGLYCERATE TRANSPORT REGULATORY PROTEIN PGTC"/>
    <property type="match status" value="1"/>
</dbReference>
<keyword evidence="1 2" id="KW-0732">Signal</keyword>
<evidence type="ECO:0000256" key="1">
    <source>
        <dbReference type="ARBA" id="ARBA00022729"/>
    </source>
</evidence>
<dbReference type="PATRIC" id="fig|762836.4.peg.4895"/>
<dbReference type="EMBL" id="LROM01000143">
    <property type="protein sequence ID" value="OEZ92914.1"/>
    <property type="molecule type" value="Genomic_DNA"/>
</dbReference>
<dbReference type="OrthoDB" id="8673316at2"/>
<dbReference type="Gene3D" id="3.40.190.10">
    <property type="entry name" value="Periplasmic binding protein-like II"/>
    <property type="match status" value="2"/>
</dbReference>
<organism evidence="3 4">
    <name type="scientific">Duganella phyllosphaerae</name>
    <dbReference type="NCBI Taxonomy" id="762836"/>
    <lineage>
        <taxon>Bacteria</taxon>
        <taxon>Pseudomonadati</taxon>
        <taxon>Pseudomonadota</taxon>
        <taxon>Betaproteobacteria</taxon>
        <taxon>Burkholderiales</taxon>
        <taxon>Oxalobacteraceae</taxon>
        <taxon>Telluria group</taxon>
        <taxon>Duganella</taxon>
    </lineage>
</organism>
<comment type="caution">
    <text evidence="3">The sequence shown here is derived from an EMBL/GenBank/DDBJ whole genome shotgun (WGS) entry which is preliminary data.</text>
</comment>
<evidence type="ECO:0000256" key="2">
    <source>
        <dbReference type="SAM" id="SignalP"/>
    </source>
</evidence>